<keyword evidence="3" id="KW-1185">Reference proteome</keyword>
<proteinExistence type="predicted"/>
<evidence type="ECO:0000313" key="2">
    <source>
        <dbReference type="EMBL" id="MED6274430.1"/>
    </source>
</evidence>
<organism evidence="2 3">
    <name type="scientific">Characodon lateralis</name>
    <dbReference type="NCBI Taxonomy" id="208331"/>
    <lineage>
        <taxon>Eukaryota</taxon>
        <taxon>Metazoa</taxon>
        <taxon>Chordata</taxon>
        <taxon>Craniata</taxon>
        <taxon>Vertebrata</taxon>
        <taxon>Euteleostomi</taxon>
        <taxon>Actinopterygii</taxon>
        <taxon>Neopterygii</taxon>
        <taxon>Teleostei</taxon>
        <taxon>Neoteleostei</taxon>
        <taxon>Acanthomorphata</taxon>
        <taxon>Ovalentaria</taxon>
        <taxon>Atherinomorphae</taxon>
        <taxon>Cyprinodontiformes</taxon>
        <taxon>Goodeidae</taxon>
        <taxon>Characodon</taxon>
    </lineage>
</organism>
<reference evidence="2 3" key="1">
    <citation type="submission" date="2021-06" db="EMBL/GenBank/DDBJ databases">
        <authorList>
            <person name="Palmer J.M."/>
        </authorList>
    </citation>
    <scope>NUCLEOTIDE SEQUENCE [LARGE SCALE GENOMIC DNA]</scope>
    <source>
        <strain evidence="2 3">CL_MEX2019</strain>
        <tissue evidence="2">Muscle</tissue>
    </source>
</reference>
<feature type="compositionally biased region" description="Basic and acidic residues" evidence="1">
    <location>
        <begin position="104"/>
        <end position="122"/>
    </location>
</feature>
<feature type="region of interest" description="Disordered" evidence="1">
    <location>
        <begin position="91"/>
        <end position="122"/>
    </location>
</feature>
<dbReference type="EMBL" id="JAHUTJ010025900">
    <property type="protein sequence ID" value="MED6274430.1"/>
    <property type="molecule type" value="Genomic_DNA"/>
</dbReference>
<name>A0ABU7DJ12_9TELE</name>
<evidence type="ECO:0000313" key="3">
    <source>
        <dbReference type="Proteomes" id="UP001352852"/>
    </source>
</evidence>
<comment type="caution">
    <text evidence="2">The sequence shown here is derived from an EMBL/GenBank/DDBJ whole genome shotgun (WGS) entry which is preliminary data.</text>
</comment>
<sequence length="122" mass="13487">MLHSGHSDLDVFSVTDVMTPTRTEVINLVLVSSTSRHSWNDFAHSCRAPCQSKAQRAIHHSAPPGCQRFGPRLSELLTASLVLHPLRTSCEDGEEPTALTAPSRHQDGWKREGHPIIPECRS</sequence>
<protein>
    <submittedName>
        <fullName evidence="2">Uncharacterized protein</fullName>
    </submittedName>
</protein>
<evidence type="ECO:0000256" key="1">
    <source>
        <dbReference type="SAM" id="MobiDB-lite"/>
    </source>
</evidence>
<dbReference type="Proteomes" id="UP001352852">
    <property type="component" value="Unassembled WGS sequence"/>
</dbReference>
<gene>
    <name evidence="2" type="ORF">CHARACLAT_016288</name>
</gene>
<accession>A0ABU7DJ12</accession>